<keyword evidence="3 12" id="KW-0812">Transmembrane</keyword>
<evidence type="ECO:0000313" key="18">
    <source>
        <dbReference type="Proteomes" id="UP001152320"/>
    </source>
</evidence>
<dbReference type="InterPro" id="IPR005492">
    <property type="entry name" value="EPTP"/>
</dbReference>
<dbReference type="OrthoDB" id="2324346at2759"/>
<dbReference type="InterPro" id="IPR026919">
    <property type="entry name" value="ADGRV1"/>
</dbReference>
<feature type="transmembrane region" description="Helical" evidence="12">
    <location>
        <begin position="5820"/>
        <end position="5841"/>
    </location>
</feature>
<dbReference type="PROSITE" id="PS50221">
    <property type="entry name" value="GAIN_B"/>
    <property type="match status" value="1"/>
</dbReference>
<protein>
    <submittedName>
        <fullName evidence="17">G-protein coupled receptor 98</fullName>
    </submittedName>
</protein>
<feature type="domain" description="GAIN-B" evidence="15">
    <location>
        <begin position="5666"/>
        <end position="5816"/>
    </location>
</feature>
<dbReference type="InterPro" id="IPR009039">
    <property type="entry name" value="EAR"/>
</dbReference>
<dbReference type="GO" id="GO:0007166">
    <property type="term" value="P:cell surface receptor signaling pathway"/>
    <property type="evidence" value="ECO:0007669"/>
    <property type="project" value="InterPro"/>
</dbReference>
<dbReference type="Gene3D" id="2.60.120.200">
    <property type="match status" value="1"/>
</dbReference>
<accession>A0A9Q1BMD7</accession>
<feature type="transmembrane region" description="Helical" evidence="12">
    <location>
        <begin position="5924"/>
        <end position="5949"/>
    </location>
</feature>
<evidence type="ECO:0000256" key="4">
    <source>
        <dbReference type="ARBA" id="ARBA00022729"/>
    </source>
</evidence>
<dbReference type="Gene3D" id="2.60.220.50">
    <property type="match status" value="1"/>
</dbReference>
<gene>
    <name evidence="17" type="ORF">HOLleu_28461</name>
</gene>
<dbReference type="PROSITE" id="PS50261">
    <property type="entry name" value="G_PROTEIN_RECEP_F2_4"/>
    <property type="match status" value="1"/>
</dbReference>
<dbReference type="SMART" id="SM00560">
    <property type="entry name" value="LamGL"/>
    <property type="match status" value="1"/>
</dbReference>
<dbReference type="InterPro" id="IPR046338">
    <property type="entry name" value="GAIN_dom_sf"/>
</dbReference>
<dbReference type="PROSITE" id="PS50025">
    <property type="entry name" value="LAM_G_DOMAIN"/>
    <property type="match status" value="1"/>
</dbReference>
<dbReference type="EMBL" id="JAIZAY010000014">
    <property type="protein sequence ID" value="KAJ8029134.1"/>
    <property type="molecule type" value="Genomic_DNA"/>
</dbReference>
<dbReference type="InterPro" id="IPR038081">
    <property type="entry name" value="CalX-like_sf"/>
</dbReference>
<evidence type="ECO:0000256" key="12">
    <source>
        <dbReference type="SAM" id="Phobius"/>
    </source>
</evidence>
<dbReference type="GO" id="GO:0016020">
    <property type="term" value="C:membrane"/>
    <property type="evidence" value="ECO:0007669"/>
    <property type="project" value="UniProtKB-SubCell"/>
</dbReference>
<feature type="region of interest" description="Disordered" evidence="11">
    <location>
        <begin position="6219"/>
        <end position="6250"/>
    </location>
</feature>
<dbReference type="InterPro" id="IPR006558">
    <property type="entry name" value="LamG-like"/>
</dbReference>
<feature type="chain" id="PRO_5040220717" evidence="13">
    <location>
        <begin position="22"/>
        <end position="6270"/>
    </location>
</feature>
<dbReference type="PANTHER" id="PTHR46682:SF1">
    <property type="entry name" value="ADHESION G-PROTEIN COUPLED RECEPTOR V1"/>
    <property type="match status" value="1"/>
</dbReference>
<keyword evidence="18" id="KW-1185">Reference proteome</keyword>
<evidence type="ECO:0000256" key="13">
    <source>
        <dbReference type="SAM" id="SignalP"/>
    </source>
</evidence>
<dbReference type="SUPFAM" id="SSF49899">
    <property type="entry name" value="Concanavalin A-like lectins/glucanases"/>
    <property type="match status" value="1"/>
</dbReference>
<evidence type="ECO:0000256" key="2">
    <source>
        <dbReference type="ARBA" id="ARBA00004645"/>
    </source>
</evidence>
<dbReference type="InterPro" id="IPR057244">
    <property type="entry name" value="GAIN_B"/>
</dbReference>
<feature type="transmembrane region" description="Helical" evidence="12">
    <location>
        <begin position="5885"/>
        <end position="5903"/>
    </location>
</feature>
<dbReference type="GO" id="GO:0004930">
    <property type="term" value="F:G protein-coupled receptor activity"/>
    <property type="evidence" value="ECO:0007669"/>
    <property type="project" value="InterPro"/>
</dbReference>
<comment type="caution">
    <text evidence="17">The sequence shown here is derived from an EMBL/GenBank/DDBJ whole genome shotgun (WGS) entry which is preliminary data.</text>
</comment>
<dbReference type="InterPro" id="IPR000832">
    <property type="entry name" value="GPCR_2_secretin-like"/>
</dbReference>
<evidence type="ECO:0000256" key="10">
    <source>
        <dbReference type="PROSITE-ProRule" id="PRU00122"/>
    </source>
</evidence>
<dbReference type="Pfam" id="PF00002">
    <property type="entry name" value="7tm_2"/>
    <property type="match status" value="1"/>
</dbReference>
<evidence type="ECO:0000256" key="7">
    <source>
        <dbReference type="ARBA" id="ARBA00022989"/>
    </source>
</evidence>
<comment type="subcellular location">
    <subcellularLocation>
        <location evidence="2">Cell projection</location>
        <location evidence="2">Stereocilium</location>
    </subcellularLocation>
    <subcellularLocation>
        <location evidence="1">Membrane</location>
        <topology evidence="1">Multi-pass membrane protein</topology>
    </subcellularLocation>
</comment>
<dbReference type="InterPro" id="IPR001791">
    <property type="entry name" value="Laminin_G"/>
</dbReference>
<feature type="transmembrane region" description="Helical" evidence="12">
    <location>
        <begin position="6061"/>
        <end position="6082"/>
    </location>
</feature>
<keyword evidence="17" id="KW-0675">Receptor</keyword>
<dbReference type="Gene3D" id="1.20.1070.10">
    <property type="entry name" value="Rhodopsin 7-helix transmembrane proteins"/>
    <property type="match status" value="1"/>
</dbReference>
<dbReference type="InterPro" id="IPR000203">
    <property type="entry name" value="GPS"/>
</dbReference>
<dbReference type="SUPFAM" id="SSF141072">
    <property type="entry name" value="CalX-like"/>
    <property type="match status" value="38"/>
</dbReference>
<evidence type="ECO:0000256" key="6">
    <source>
        <dbReference type="ARBA" id="ARBA00022837"/>
    </source>
</evidence>
<dbReference type="InterPro" id="IPR017981">
    <property type="entry name" value="GPCR_2-like_7TM"/>
</dbReference>
<feature type="domain" description="Laminin G" evidence="14">
    <location>
        <begin position="1302"/>
        <end position="1490"/>
    </location>
</feature>
<dbReference type="Pfam" id="PF03160">
    <property type="entry name" value="Calx-beta"/>
    <property type="match status" value="33"/>
</dbReference>
<name>A0A9Q1BMD7_HOLLE</name>
<evidence type="ECO:0000256" key="3">
    <source>
        <dbReference type="ARBA" id="ARBA00022692"/>
    </source>
</evidence>
<dbReference type="Proteomes" id="UP001152320">
    <property type="component" value="Chromosome 14"/>
</dbReference>
<dbReference type="PANTHER" id="PTHR46682">
    <property type="entry name" value="ADHESION G-PROTEIN COUPLED RECEPTOR V1"/>
    <property type="match status" value="1"/>
</dbReference>
<sequence>MMKLCQIACFLLFVLVHLIQAQSPAVRFLDTRISVEEGGQASLRIEKTGAASSDISIVIKFQDSSGTGDFFGTSSVLDFYTSDDDTSVKEALFTTRDDNIPEIEETFIVVIESLSSDVSIQAPSTAQIVILANDDANGVIQFEDLSPLMVNEESVWNPVIIPVLRDRGTFGVVPVTYQIVGISSNVNQDISPSLGVLEFEDGVQSQNLILSVLPDDVPEADEIFSINLIFANNGATLNQSASSIFLTIRENDSPVRFSRSQYNFEEEAKTVSITIYRGLALDGTQLGPVNSRVTVDYIILAGTAESGLDFFASNGSVTFGPGLSEQQISIIILDDDIPELSETVTITLLDVFGEAVLDAPSQCEVVILANDDQHGVLSLGVKDQRPLPVIVDEDSQTVVTDFVILRSGGTFGRVSVDFEITSESGELVASDISPASGTVTLEDGMTSEEIPISILSDSSPEEAEVFFLHLKNDSVSGGAVVSSLTRGQLIIRDSDDAYGVVQFSSLSDQTISSDSQPRRLQLLLARGGGTIGDLIVNINASYSHSSDNEIFMDTFPLATMISSGSSVHFVELPLNVNAFLQIGASFEVTITDVSLTGVSPVVLPSSPTLGARASITLPVTTDVANGEIGFQVFGAPLVVEEPLGSDVTQVQLNVTREGTSGDATVYWQVVSVSGSDIEFDIAVLNGSITLPSGVETELLSLFILPDDVAETDEEFMVELYSVIPANQRLRQGDTFVKVTILENDNPGGFFEFSPETVGPFIFSEGRSARVTIIRTGGSLVERRICYSAEGDDGSQFYGLPDVAFFQPGETSHTVTIAAIPDGIPELTETYRLMLTPCGTPLSDLGAQRTVDLIILENDDPYGIIHFPQNGNLVLIGESSADGNITASFDVIRDQGTFGEVSVSWRISPQLSYLDITPTEDVIIFPAGVNQQTLTILSVNDQIPELNETFTITLYNATGGSRLGSPVNATLIVSANDEGVYIEELVSCAVESSRIDLTVIRNGSATSPASVRYRTMQGSAMQFTDFVAAQGIIALDVGVTMTTISIQILDDPEPEITEFFEVELFDAVGDIVIIDNPRTSVPICSSDVPGGRFSFQPPGQRQMQEGETMDIIIQRVGGTFGSLKVYWLLFHADTQQRVRHQQEFERVEGYVHFVDGQTSGVLTLEATVDGIPEFAEKFFLTIVNVTVDDLHLEAHIDTTALTALRITVGPNDDPYGLLDFENAEQEVAEDFLPGEEDIAIVSVSIERLQGSEGDISVIWEILSNSVAAGWPTVVDLMFVSKLENNTEVLPAPNERRPSTGTMPYLFSGTGGSFITVPSEVDFIVPDRGFSISAWVKPTLDCNGLIASKVDAQNPIRMLYGLKLDMTLDPQSAYVAFRYSTGTATNLSPGFLLGFSTVPLNNGEWHHVCVTANAQLISFYVDGELRSSSPVTQGPVTDGDGVIYVGGIFRDQEHFKGVLQDVRFYDRPLLPREVAEIWNLPAQTDFTAVSGVVSFKSGQTRNSLQISSVQDNDPEGNELYQVILVTAEGGARLESDARTLVAVLKSDNANGLFGFDGPCLSSGVGAENLTFSCLVQRTRGDVGTVTLPWEIRNQETGDLASDDFVNATGEVVFREKVREMTIRLVVLNDDLPELQEQFDLILLENQPLSDDGLIGSTNTSGASINPDASVNTVSIEQSDNPYGLFQFSLGNPPGLMDPLLDPAPSQIDLTIPEDVGVARLLVVRAQGLLGDISLEWRTIGGTAVSAGKNPIDFMSGGGTLDFSDGQRFAYIDITVQDNTIPELEKYFQVELSNPTGGAALGPGSVVEVTIESSDNAYGIFEISNSSLEMSVDEGEGDGASFVQFQVERFGGDLGEVTLYWMVVADASSLEAEPFSDIINPFGNVTFSVGQRSAVIVVEIASDEIPELDENFLVELIFSDAGSIGPQNMSRLTILASDDPYGVFVFSADTATVRTPERNQTITLKISREGGSKGTVQVTYASLSAVELLPGMPPFISRAEEHLDFIPVRNSLTFNPGQVIASIEVMILNDNIPESEESVFIAINGVNLLGSDQTRPVTGSPRHGDPNIAEIEILANDNANGVLQLSSEMVVVSEDSVQPVINVTRTAGTFGTVTVKFQTIPESASANFDYSVTSTDVILYNGETSKQLPIEVINDRIPELEETFRVRLLDQITGGAILGSPVEAQIRIQSSDDPNGNFGFGTSSQIVIEPDGGEERQLAINLVRSGGVLGVVAVQWEATLNGMLATEDVFPTGGTLHFLSGDVSDTFIMSILPDEVPEEREDIVVSLVSANGGAVIGDQATITITIEANDAPHGVVEFASENNNVLEAEGMDRPAAVRVIRYGGLFGELEVTFNTQQTDLIEEALKEESSVLGMYQSPVSGSLLWFTKNSFDVSSSATPLITCAERCLEERACGAFEFQQVNVTALCMWSVTLGEERIDEQSGFQLYRKNFEKTQLLYESQAVSGSDYTHITSGTLTIPDRENQSLAFVTILDDILPERNEVFLMNLVSVRVIDSNPLPINRPEIGTLRVTRVTILNNDDANGIWAIYSNSPNAVEDNLVMVQERADLSVSEELIIERRGGTIGEVSVSWRVSDSTADAGLDYTASGGSVNFGPGQTRQVINIGIKDDNIPENDEILTIEIYNPTGGSILSDQNNVTVVILANDNVAGVVGLSQLSHIVSEGETFNVTVERSLPAVGTVMVAWDLSGSNGYLPGLSFLETNGSLLFSEGELFGIISLTVLSDETPESNEEFVLTLSNIHTEGVSPSGAAALEPRSSVASITIQASDEPHGVFSFAQGSLSVSATEGDTTIQLFVERKFGAIGVVQVEYEIHEVTSEGGTPLPQVIATEGQDFMGETGIIEFDDGESIATIYVEILQDEIPELDEIFHVDLTSVHLISPASTSFPPKLGAVDTTSEVTITANDGTQGIVGFNLSSNSLPVLENVTSISVGILRDRGTYGEVTVFLYSQPVDARKGVDYLMDDDVLVFADGEFLKEVTIQIVEDDTPEASESFELILNNPTGGLQLGQLTRVTIDILPNDNAFGIISFTDSYSQTIAEPDDASQTTSLAQFTLVREKGTFGQVEVPFIVEGSDGDLTPMNGFVTFEPEESFAVLQISAVADKEPELMEQFTVFLDTPTGGAVLGEMTNVTIIIEDSDAPYGLLQIYPLDSRNDSVEVEEDSDVVYYIVERSGGQIETVSVDVTTQPGSAVSPVGSEFQLGILQGLNISSASDYHSFEYDNEVYLVVLSSEVNGPLVSSVGSDGAVASAESNGILSGLYRWQGIFVPVQTIETDGAASCASHVIGGAVYIAVANKGSPLQRESSTRIYRVQNDGSLIVIQDIPTTGASAVAFLKRGSDIYLLIAQQFDNIEGSNTDTLLYLWSGMAFVASGGTPTTGAAAVESFEIGGNHYVAIASFYNSQTARYNIRSKIYRWQNGVLSDYQELGTMGASDLEAVTIGTNIFLVIANSQNDENTDVVNSVIYRWNPSVERFENHQFVPTTSCDSVTSFTASNGITYLVFANSADQSMIFMWNSFRAMFEMISTYRELSQVESVRITDSMGRETVMLVTSTVGGDLSETRILEIMPVSEEADFVPWSRTLSFSPTDTHLVVGLTLLPDDRPEDDESFMVTLNNPTNGAMIGPNDEVTTIIISNDDAHGIVVFAQEALQMFVEEEASDTPVVLTVERQRGSAGLVVVAWEASGDLDSTDVRPSRGQIEFPDGITTSAIVMTIIGDSNPELDETSFIQLTEIVNPGTSREGRGAVIGSEDNTAQLTVVANDSPHGVFGWSIDSLYAITDEPEGSQASRVVTLFISREQGRRGTVNVYYSTFQSNSLPEIQQAVSDRDFVARSNNYVSFGDGVDTASVEVTILPDTAAEGPETFYVNLTSVELISSAPQGGAAPSVKSGQNVAEITIRQNDNANGILQFTADKNENGEVEVYEGSGTDGFLHLKVTRSAGAIGIVGFGWTAASISATSADFSPMTGNITMANGQREAMIDISIVDDEMEEDAEKFTVSIDRPTGGAVLGEELTVLVKILKNDSPRGLFGFSYDQQSVAEGGFASFIVERTQGSVGRVTIEWELEVAGRQDLSPVRGTLFFQGGTLRETVTLEAILDDVLEGEERFTISISSPEDVEISPVRDQATVIIQPDPGSSGVVSILPGSRNILIGEPTLSHDGTAMIHLTRGVGIFGEVVVTWQISPPDRSTFMDISGSITFVEGQQNATIIIQTVDDSVPELKKDFSLLLASITGGASIDSDGEANMATITVVASDNPFGIFEFQVPPQVTVKEDIGQVNIVVVRQAGIYGRVQVAYSTISQTAVASEDYLEKTGVIEFPEGVDIQTISVTIIPDTIPEGPESFLINLTSVTLLSTSGVSFSDQNGLQLDMRPQLGSLTLKEVTIDKNDHAEGIIEFTGSLLEVPEDIGTVTIPVVRGSGTFGRVSAFYSVQNVTAIPDGVDYILTDGEVVFLDGQSEAYIRATIINDQIKEFSETFSVTLTDPQGGAILGSNITEVIAISKSDGPDGLIGFAVADLSRIIENPASSRDLRFSIELSGGTDEYLTGTEVRWRILGPNSEDVLVETDDIATPDGRLQGSVTFEPQTRGFMRFTLQVKPYFGPEVQEIYKVDIYQVVGAGEVVRDRKSAELTILKHGDPNGIIQFDESSVQPKSFDEPNDGSSPTSVSFRVERKEGAVGDIQVTWEVRDMASNMVTTDVNPTNGTLDFSSGTALGDIQLSILPDSEPELEESFQLVLVSSQGGADINSQLNVARFSIRPNDDPHGVFSVLDGDQQVLVGDELNRFLRIQILREGGTLGSVQVNFGLNYNDGVTGAYVPTRGTVTCRDGGATCSKDIGFLNNDVFLERGTTFTVNLTSVSYIGSGVTIEPIIDPGRSSAVLRVPQAVANSKVGFLLSDIEIMEDNYQVMLTVSRIGAYGDVDVNWEAGYPSGSVPSGFTEGIITPRSGQVRFTNGQSRRTVTVGLTPMGIQEVFALHISSIQSPSGVSARLDDDRSIIEIAPSGLISFSQSSRDVQAQESEGEVTLTIQRQLGAQGLIRVNYQTTSGSAIPGEDYIEISGGSVTLSDDQQSGTIIVRLLAENLPELAKTFYVNITSVQRLDDNQAPEPLLSTLYSVAMVTIEANNDPFGVFSISPVLVETTESEGTCKLVEMTITRSGGMFGDVSLMVRTVGGGEPWESDIITQSTNETSTIGSALITSQGKLKASSGSDYEELQETLIFRANEDTDVFRLSVCDDNEPEPDEHFYVYLTVISGGARVAGSGDSGLQGYAEVIILGNDNYNGIIGFSDDSLFVSVSEDVNPTVTLILDRGDAYFEGVVVEWRATYSLFGDISQDAELSNQLVDTEGSRLCPPQIQMCELPVTLINDQEPEFSRSFAVELLGVGQGASLNPARRYANITMEDSDYPYGQLGFTLTTRIQSIDRIAETVILTVERFGGRTTDVAVSWETRAIDSPEKLGGVTTFPALPGPDFMSASGTLNFPPSLRRQNIQIKLPAKDDNAVYDPEEYPKQFKVQLFAATNGASIDGESQTASVVISEDDLSATLWDQYLVTDFLVDNSETTIVNALTEMSRLIQTTERLTQDQLILIIATLDNVITEGYNRRFSAELHTQILDIFCELLDPSREDSRGFYEIAETFVKFSYILVTGLPCSPDSRKSLECDFAKVEAARWPRDTINGHRFEGSSQNYFSLPSDLLNTEGSRGRSCEDIHFIEYNSQQWFSDSSSQPVLSDQVLSVGIKGAETNFTNLASPVEYRIYTSDKRVTPKGAECVIFSPGSERWLTSSCEAVSDQFNYVQCECYHLSEFAVEAETDNLVGYNVFVYISCFVVMGCFFLAIVTHHVCAVHSMFAARLLMHMCFAAMCLQIMFVTSAYVSDSVSPQGCTALGVLIHYFFLSQFSWMFIQGLNFWKVFVMNDEHTARYYIIFFVTGWTLPVIVIVFYVIIMYAAFDWPLVYDNTLVSLDYSQVIYGDVHGNGDLCFIPNGYAALASVAGPALVALVAVLIVFMQAFQVKPQWKRYDDIYMGRYNTTEIKLIFLFWVFICITWLFGGLHLAFSQLWLLVLFIVFNFIQGFYAFLVYTVLRNQLCKPSKGNYSLNNQLDNNVTLLENNRYNSHSNLVILPQDKSSIKGTLTKAEAKNLAAYNNPVIQTEWETESVGQRSHHSMNVSQMVKAPSVHGSNLYAPAPFHEAQPAIEDDDNDSQEFDDLIFALKTGGALPINDSASSGESRNKSGWQDQSRNTVNQSRLPDTTADSVDHYEFRKVGIADTHL</sequence>
<keyword evidence="4 13" id="KW-0732">Signal</keyword>
<feature type="transmembrane region" description="Helical" evidence="12">
    <location>
        <begin position="6034"/>
        <end position="6055"/>
    </location>
</feature>
<reference evidence="17" key="1">
    <citation type="submission" date="2021-10" db="EMBL/GenBank/DDBJ databases">
        <title>Tropical sea cucumber genome reveals ecological adaptation and Cuvierian tubules defense mechanism.</title>
        <authorList>
            <person name="Chen T."/>
        </authorList>
    </citation>
    <scope>NUCLEOTIDE SEQUENCE</scope>
    <source>
        <strain evidence="17">Nanhai2018</strain>
        <tissue evidence="17">Muscle</tissue>
    </source>
</reference>
<evidence type="ECO:0000313" key="17">
    <source>
        <dbReference type="EMBL" id="KAJ8029134.1"/>
    </source>
</evidence>
<evidence type="ECO:0000256" key="8">
    <source>
        <dbReference type="ARBA" id="ARBA00023136"/>
    </source>
</evidence>
<keyword evidence="8 12" id="KW-0472">Membrane</keyword>
<dbReference type="SMART" id="SM00282">
    <property type="entry name" value="LamG"/>
    <property type="match status" value="1"/>
</dbReference>
<feature type="signal peptide" evidence="13">
    <location>
        <begin position="1"/>
        <end position="21"/>
    </location>
</feature>
<keyword evidence="5" id="KW-0677">Repeat</keyword>
<evidence type="ECO:0000259" key="15">
    <source>
        <dbReference type="PROSITE" id="PS50221"/>
    </source>
</evidence>
<evidence type="ECO:0000256" key="9">
    <source>
        <dbReference type="ARBA" id="ARBA00023157"/>
    </source>
</evidence>
<feature type="transmembrane region" description="Helical" evidence="12">
    <location>
        <begin position="5985"/>
        <end position="6010"/>
    </location>
</feature>
<keyword evidence="9" id="KW-1015">Disulfide bond</keyword>
<dbReference type="CDD" id="cd00110">
    <property type="entry name" value="LamG"/>
    <property type="match status" value="1"/>
</dbReference>
<organism evidence="17 18">
    <name type="scientific">Holothuria leucospilota</name>
    <name type="common">Black long sea cucumber</name>
    <name type="synonym">Mertensiothuria leucospilota</name>
    <dbReference type="NCBI Taxonomy" id="206669"/>
    <lineage>
        <taxon>Eukaryota</taxon>
        <taxon>Metazoa</taxon>
        <taxon>Echinodermata</taxon>
        <taxon>Eleutherozoa</taxon>
        <taxon>Echinozoa</taxon>
        <taxon>Holothuroidea</taxon>
        <taxon>Aspidochirotacea</taxon>
        <taxon>Aspidochirotida</taxon>
        <taxon>Holothuriidae</taxon>
        <taxon>Holothuria</taxon>
    </lineage>
</organism>
<dbReference type="GO" id="GO:0032420">
    <property type="term" value="C:stereocilium"/>
    <property type="evidence" value="ECO:0007669"/>
    <property type="project" value="UniProtKB-SubCell"/>
</dbReference>
<dbReference type="FunFam" id="2.60.40.2030:FF:000017">
    <property type="entry name" value="Adhesion G protein-coupled receptor V1"/>
    <property type="match status" value="4"/>
</dbReference>
<proteinExistence type="predicted"/>
<keyword evidence="7 12" id="KW-1133">Transmembrane helix</keyword>
<dbReference type="Gene3D" id="2.60.40.2030">
    <property type="match status" value="35"/>
</dbReference>
<dbReference type="Pfam" id="PF03736">
    <property type="entry name" value="EPTP"/>
    <property type="match status" value="2"/>
</dbReference>
<evidence type="ECO:0000259" key="14">
    <source>
        <dbReference type="PROSITE" id="PS50025"/>
    </source>
</evidence>
<dbReference type="Pfam" id="PF13385">
    <property type="entry name" value="Laminin_G_3"/>
    <property type="match status" value="1"/>
</dbReference>
<dbReference type="PROSITE" id="PS50912">
    <property type="entry name" value="EAR"/>
    <property type="match status" value="5"/>
</dbReference>
<evidence type="ECO:0000259" key="16">
    <source>
        <dbReference type="PROSITE" id="PS50261"/>
    </source>
</evidence>
<dbReference type="GO" id="GO:0001965">
    <property type="term" value="F:G-protein alpha-subunit binding"/>
    <property type="evidence" value="ECO:0007669"/>
    <property type="project" value="TreeGrafter"/>
</dbReference>
<dbReference type="GO" id="GO:0010855">
    <property type="term" value="F:adenylate cyclase inhibitor activity"/>
    <property type="evidence" value="ECO:0007669"/>
    <property type="project" value="TreeGrafter"/>
</dbReference>
<evidence type="ECO:0000256" key="5">
    <source>
        <dbReference type="ARBA" id="ARBA00022737"/>
    </source>
</evidence>
<keyword evidence="6" id="KW-0106">Calcium</keyword>
<dbReference type="InterPro" id="IPR013320">
    <property type="entry name" value="ConA-like_dom_sf"/>
</dbReference>
<dbReference type="GO" id="GO:0071277">
    <property type="term" value="P:cellular response to calcium ion"/>
    <property type="evidence" value="ECO:0007669"/>
    <property type="project" value="TreeGrafter"/>
</dbReference>
<evidence type="ECO:0000256" key="11">
    <source>
        <dbReference type="SAM" id="MobiDB-lite"/>
    </source>
</evidence>
<dbReference type="SMART" id="SM00237">
    <property type="entry name" value="Calx_beta"/>
    <property type="match status" value="23"/>
</dbReference>
<dbReference type="Pfam" id="PF01825">
    <property type="entry name" value="GPS"/>
    <property type="match status" value="1"/>
</dbReference>
<evidence type="ECO:0000256" key="1">
    <source>
        <dbReference type="ARBA" id="ARBA00004141"/>
    </source>
</evidence>
<dbReference type="InterPro" id="IPR003644">
    <property type="entry name" value="Calx_beta"/>
</dbReference>
<feature type="domain" description="G-protein coupled receptors family 2 profile 2" evidence="16">
    <location>
        <begin position="5818"/>
        <end position="6083"/>
    </location>
</feature>
<comment type="caution">
    <text evidence="10">Lacks conserved residue(s) required for the propagation of feature annotation.</text>
</comment>
<feature type="transmembrane region" description="Helical" evidence="12">
    <location>
        <begin position="5853"/>
        <end position="5873"/>
    </location>
</feature>
<feature type="compositionally biased region" description="Polar residues" evidence="11">
    <location>
        <begin position="6221"/>
        <end position="6250"/>
    </location>
</feature>
<dbReference type="GO" id="GO:0005737">
    <property type="term" value="C:cytoplasm"/>
    <property type="evidence" value="ECO:0007669"/>
    <property type="project" value="TreeGrafter"/>
</dbReference>